<proteinExistence type="predicted"/>
<feature type="region of interest" description="Disordered" evidence="1">
    <location>
        <begin position="1"/>
        <end position="58"/>
    </location>
</feature>
<evidence type="ECO:0000256" key="1">
    <source>
        <dbReference type="SAM" id="MobiDB-lite"/>
    </source>
</evidence>
<reference evidence="3 4" key="1">
    <citation type="submission" date="2014-04" db="EMBL/GenBank/DDBJ databases">
        <authorList>
            <consortium name="DOE Joint Genome Institute"/>
            <person name="Kuo A."/>
            <person name="Gay G."/>
            <person name="Dore J."/>
            <person name="Kohler A."/>
            <person name="Nagy L.G."/>
            <person name="Floudas D."/>
            <person name="Copeland A."/>
            <person name="Barry K.W."/>
            <person name="Cichocki N."/>
            <person name="Veneault-Fourrey C."/>
            <person name="LaButti K."/>
            <person name="Lindquist E.A."/>
            <person name="Lipzen A."/>
            <person name="Lundell T."/>
            <person name="Morin E."/>
            <person name="Murat C."/>
            <person name="Sun H."/>
            <person name="Tunlid A."/>
            <person name="Henrissat B."/>
            <person name="Grigoriev I.V."/>
            <person name="Hibbett D.S."/>
            <person name="Martin F."/>
            <person name="Nordberg H.P."/>
            <person name="Cantor M.N."/>
            <person name="Hua S.X."/>
        </authorList>
    </citation>
    <scope>NUCLEOTIDE SEQUENCE [LARGE SCALE GENOMIC DNA]</scope>
    <source>
        <strain evidence="4">h7</strain>
    </source>
</reference>
<sequence length="407" mass="43858">MASTPAKRPRTPSSSSFASPTSDPPHKASRVLLQPTSPTSNRTSSSTSTSSFGSDSTVKQGPIAAAVPLLCTLAPTCHRQPTPIANTNELEKHYATYHAHVCGLKTCGCVFPDARLLELHQTECHDPLSALRKERGEKIFQCHVAAPTCGRNFLTPKARRLHLIQAHEFPKEYFFAVTNKGIGGLLKRWGEGASMIRKEWKPRNGDGKESLDTMRFRDEDDKMDEDEDEEDEDEESEEDEEDDADLEATPRMLPRTTGIHSPQSSVSSSQSQRQKHSKNPKEDPGVAGLADTLDSLSLVPNSVRFGRGGHSGGFIPNVHGGRGRGRGRGRGGFIANPTGLGPQQPAMDVDGAQPSTRKGGRGRKVETETQTTQDGPQTGFDPARGRGGGRGRARARGRGRGGRGGGP</sequence>
<dbReference type="InterPro" id="IPR039258">
    <property type="entry name" value="ZNF511"/>
</dbReference>
<dbReference type="InterPro" id="IPR013087">
    <property type="entry name" value="Znf_C2H2_type"/>
</dbReference>
<feature type="domain" description="C2H2-type" evidence="2">
    <location>
        <begin position="102"/>
        <end position="125"/>
    </location>
</feature>
<feature type="compositionally biased region" description="Basic and acidic residues" evidence="1">
    <location>
        <begin position="200"/>
        <end position="220"/>
    </location>
</feature>
<organism evidence="3 4">
    <name type="scientific">Hebeloma cylindrosporum</name>
    <dbReference type="NCBI Taxonomy" id="76867"/>
    <lineage>
        <taxon>Eukaryota</taxon>
        <taxon>Fungi</taxon>
        <taxon>Dikarya</taxon>
        <taxon>Basidiomycota</taxon>
        <taxon>Agaricomycotina</taxon>
        <taxon>Agaricomycetes</taxon>
        <taxon>Agaricomycetidae</taxon>
        <taxon>Agaricales</taxon>
        <taxon>Agaricineae</taxon>
        <taxon>Hymenogastraceae</taxon>
        <taxon>Hebeloma</taxon>
    </lineage>
</organism>
<dbReference type="AlphaFoldDB" id="A0A0C2YTT0"/>
<dbReference type="EMBL" id="KN831773">
    <property type="protein sequence ID" value="KIM44437.1"/>
    <property type="molecule type" value="Genomic_DNA"/>
</dbReference>
<feature type="compositionally biased region" description="Low complexity" evidence="1">
    <location>
        <begin position="36"/>
        <end position="57"/>
    </location>
</feature>
<dbReference type="STRING" id="686832.A0A0C2YTT0"/>
<gene>
    <name evidence="3" type="ORF">M413DRAFT_442418</name>
</gene>
<dbReference type="OrthoDB" id="18440at2759"/>
<evidence type="ECO:0000313" key="3">
    <source>
        <dbReference type="EMBL" id="KIM44437.1"/>
    </source>
</evidence>
<feature type="compositionally biased region" description="Acidic residues" evidence="1">
    <location>
        <begin position="221"/>
        <end position="246"/>
    </location>
</feature>
<evidence type="ECO:0000259" key="2">
    <source>
        <dbReference type="PROSITE" id="PS00028"/>
    </source>
</evidence>
<keyword evidence="4" id="KW-1185">Reference proteome</keyword>
<feature type="compositionally biased region" description="Basic residues" evidence="1">
    <location>
        <begin position="387"/>
        <end position="401"/>
    </location>
</feature>
<dbReference type="PANTHER" id="PTHR21354">
    <property type="entry name" value="ZINC FINGER PROTEIN 511"/>
    <property type="match status" value="1"/>
</dbReference>
<reference evidence="4" key="2">
    <citation type="submission" date="2015-01" db="EMBL/GenBank/DDBJ databases">
        <title>Evolutionary Origins and Diversification of the Mycorrhizal Mutualists.</title>
        <authorList>
            <consortium name="DOE Joint Genome Institute"/>
            <consortium name="Mycorrhizal Genomics Consortium"/>
            <person name="Kohler A."/>
            <person name="Kuo A."/>
            <person name="Nagy L.G."/>
            <person name="Floudas D."/>
            <person name="Copeland A."/>
            <person name="Barry K.W."/>
            <person name="Cichocki N."/>
            <person name="Veneault-Fourrey C."/>
            <person name="LaButti K."/>
            <person name="Lindquist E.A."/>
            <person name="Lipzen A."/>
            <person name="Lundell T."/>
            <person name="Morin E."/>
            <person name="Murat C."/>
            <person name="Riley R."/>
            <person name="Ohm R."/>
            <person name="Sun H."/>
            <person name="Tunlid A."/>
            <person name="Henrissat B."/>
            <person name="Grigoriev I.V."/>
            <person name="Hibbett D.S."/>
            <person name="Martin F."/>
        </authorList>
    </citation>
    <scope>NUCLEOTIDE SEQUENCE [LARGE SCALE GENOMIC DNA]</scope>
    <source>
        <strain evidence="4">h7</strain>
    </source>
</reference>
<evidence type="ECO:0000313" key="4">
    <source>
        <dbReference type="Proteomes" id="UP000053424"/>
    </source>
</evidence>
<dbReference type="HOGENOM" id="CLU_055660_2_0_1"/>
<feature type="region of interest" description="Disordered" evidence="1">
    <location>
        <begin position="200"/>
        <end position="407"/>
    </location>
</feature>
<dbReference type="PROSITE" id="PS00028">
    <property type="entry name" value="ZINC_FINGER_C2H2_1"/>
    <property type="match status" value="1"/>
</dbReference>
<feature type="compositionally biased region" description="Low complexity" evidence="1">
    <location>
        <begin position="261"/>
        <end position="272"/>
    </location>
</feature>
<protein>
    <recommendedName>
        <fullName evidence="2">C2H2-type domain-containing protein</fullName>
    </recommendedName>
</protein>
<accession>A0A0C2YTT0</accession>
<name>A0A0C2YTT0_HEBCY</name>
<feature type="compositionally biased region" description="Low complexity" evidence="1">
    <location>
        <begin position="11"/>
        <end position="21"/>
    </location>
</feature>
<dbReference type="PANTHER" id="PTHR21354:SF0">
    <property type="entry name" value="ZINC FINGER PROTEIN 511"/>
    <property type="match status" value="1"/>
</dbReference>
<dbReference type="Proteomes" id="UP000053424">
    <property type="component" value="Unassembled WGS sequence"/>
</dbReference>